<keyword evidence="3" id="KW-1185">Reference proteome</keyword>
<gene>
    <name evidence="2" type="ORF">BJG266_LOCUS4859</name>
    <name evidence="1" type="ORF">QVE165_LOCUS1953</name>
</gene>
<accession>A0A813PQZ3</accession>
<protein>
    <recommendedName>
        <fullName evidence="4">F-box domain-containing protein</fullName>
    </recommendedName>
</protein>
<evidence type="ECO:0008006" key="4">
    <source>
        <dbReference type="Google" id="ProtNLM"/>
    </source>
</evidence>
<reference evidence="1" key="1">
    <citation type="submission" date="2021-02" db="EMBL/GenBank/DDBJ databases">
        <authorList>
            <person name="Nowell W R."/>
        </authorList>
    </citation>
    <scope>NUCLEOTIDE SEQUENCE</scope>
</reference>
<name>A0A813PQZ3_9BILA</name>
<dbReference type="Proteomes" id="UP000663877">
    <property type="component" value="Unassembled WGS sequence"/>
</dbReference>
<comment type="caution">
    <text evidence="1">The sequence shown here is derived from an EMBL/GenBank/DDBJ whole genome shotgun (WGS) entry which is preliminary data.</text>
</comment>
<evidence type="ECO:0000313" key="1">
    <source>
        <dbReference type="EMBL" id="CAF0759172.1"/>
    </source>
</evidence>
<evidence type="ECO:0000313" key="3">
    <source>
        <dbReference type="Proteomes" id="UP000663832"/>
    </source>
</evidence>
<sequence length="130" mass="15005">MGVKLTLPSKKLPCSSVFEILSNDVILELFDYFSSNEIYLSFGNLNNRLDSLIDNYPQHVNFQFNGIIPHYIRSLKITSRSQVPLFFTLQSSQLSTIRRLTIGNLQIQQLLDIFNILQLQQLEYIYLGAC</sequence>
<dbReference type="AlphaFoldDB" id="A0A813PQZ3"/>
<proteinExistence type="predicted"/>
<dbReference type="EMBL" id="CAJNOM010000006">
    <property type="protein sequence ID" value="CAF0759172.1"/>
    <property type="molecule type" value="Genomic_DNA"/>
</dbReference>
<dbReference type="EMBL" id="CAJNOI010000012">
    <property type="protein sequence ID" value="CAF0794513.1"/>
    <property type="molecule type" value="Genomic_DNA"/>
</dbReference>
<evidence type="ECO:0000313" key="2">
    <source>
        <dbReference type="EMBL" id="CAF0794513.1"/>
    </source>
</evidence>
<dbReference type="OrthoDB" id="10011075at2759"/>
<organism evidence="1 3">
    <name type="scientific">Adineta steineri</name>
    <dbReference type="NCBI Taxonomy" id="433720"/>
    <lineage>
        <taxon>Eukaryota</taxon>
        <taxon>Metazoa</taxon>
        <taxon>Spiralia</taxon>
        <taxon>Gnathifera</taxon>
        <taxon>Rotifera</taxon>
        <taxon>Eurotatoria</taxon>
        <taxon>Bdelloidea</taxon>
        <taxon>Adinetida</taxon>
        <taxon>Adinetidae</taxon>
        <taxon>Adineta</taxon>
    </lineage>
</organism>
<dbReference type="Proteomes" id="UP000663832">
    <property type="component" value="Unassembled WGS sequence"/>
</dbReference>